<dbReference type="InterPro" id="IPR015943">
    <property type="entry name" value="WD40/YVTN_repeat-like_dom_sf"/>
</dbReference>
<dbReference type="AlphaFoldDB" id="A0A4P9VYP0"/>
<dbReference type="PANTHER" id="PTHR13831:SF0">
    <property type="entry name" value="PROTEIN HIRA"/>
    <property type="match status" value="1"/>
</dbReference>
<organism evidence="9 10">
    <name type="scientific">Blyttiomyces helicus</name>
    <dbReference type="NCBI Taxonomy" id="388810"/>
    <lineage>
        <taxon>Eukaryota</taxon>
        <taxon>Fungi</taxon>
        <taxon>Fungi incertae sedis</taxon>
        <taxon>Chytridiomycota</taxon>
        <taxon>Chytridiomycota incertae sedis</taxon>
        <taxon>Chytridiomycetes</taxon>
        <taxon>Chytridiomycetes incertae sedis</taxon>
        <taxon>Blyttiomyces</taxon>
    </lineage>
</organism>
<evidence type="ECO:0000256" key="3">
    <source>
        <dbReference type="ARBA" id="ARBA00022574"/>
    </source>
</evidence>
<evidence type="ECO:0000256" key="2">
    <source>
        <dbReference type="ARBA" id="ARBA00007306"/>
    </source>
</evidence>
<evidence type="ECO:0000256" key="7">
    <source>
        <dbReference type="PROSITE-ProRule" id="PRU00221"/>
    </source>
</evidence>
<dbReference type="Proteomes" id="UP000269721">
    <property type="component" value="Unassembled WGS sequence"/>
</dbReference>
<keyword evidence="4" id="KW-0677">Repeat</keyword>
<dbReference type="PROSITE" id="PS00678">
    <property type="entry name" value="WD_REPEATS_1"/>
    <property type="match status" value="1"/>
</dbReference>
<feature type="domain" description="CAF1B/HIR1 beta-propeller" evidence="8">
    <location>
        <begin position="2"/>
        <end position="135"/>
    </location>
</feature>
<sequence>GSVLCVRWMNLHGRLLASGSDDHNIVVWTQDTGPKASLRGFGETTDDVEKWKVIKVLRGHDSDVVDLAWSHDNRFLASAGLDSAVYIWDAKNFEKVKKIEAHTGFVKGITWDPVGKYLATASDDKTLKIWRVSDWELEKEIGTPYALGSSITFFRRLSWSPDGAHIATSNGENATLATAPVIGRDGWGSEINLVGHQGPVEVAVSAGVTVGSMF</sequence>
<accession>A0A4P9VYP0</accession>
<dbReference type="InterPro" id="IPR036322">
    <property type="entry name" value="WD40_repeat_dom_sf"/>
</dbReference>
<dbReference type="Gene3D" id="2.130.10.10">
    <property type="entry name" value="YVTN repeat-like/Quinoprotein amine dehydrogenase"/>
    <property type="match status" value="2"/>
</dbReference>
<dbReference type="InterPro" id="IPR001680">
    <property type="entry name" value="WD40_rpt"/>
</dbReference>
<dbReference type="EMBL" id="ML000518">
    <property type="protein sequence ID" value="RKO84085.1"/>
    <property type="molecule type" value="Genomic_DNA"/>
</dbReference>
<protein>
    <submittedName>
        <fullName evidence="9">WD40-repeat-containing domain protein</fullName>
    </submittedName>
</protein>
<dbReference type="PANTHER" id="PTHR13831">
    <property type="entry name" value="MEMBER OF THE HIR1 FAMILY OF WD-REPEAT PROTEINS"/>
    <property type="match status" value="1"/>
</dbReference>
<reference evidence="10" key="1">
    <citation type="journal article" date="2018" name="Nat. Microbiol.">
        <title>Leveraging single-cell genomics to expand the fungal tree of life.</title>
        <authorList>
            <person name="Ahrendt S.R."/>
            <person name="Quandt C.A."/>
            <person name="Ciobanu D."/>
            <person name="Clum A."/>
            <person name="Salamov A."/>
            <person name="Andreopoulos B."/>
            <person name="Cheng J.F."/>
            <person name="Woyke T."/>
            <person name="Pelin A."/>
            <person name="Henrissat B."/>
            <person name="Reynolds N.K."/>
            <person name="Benny G.L."/>
            <person name="Smith M.E."/>
            <person name="James T.Y."/>
            <person name="Grigoriev I.V."/>
        </authorList>
    </citation>
    <scope>NUCLEOTIDE SEQUENCE [LARGE SCALE GENOMIC DNA]</scope>
</reference>
<dbReference type="PROSITE" id="PS50294">
    <property type="entry name" value="WD_REPEATS_REGION"/>
    <property type="match status" value="2"/>
</dbReference>
<keyword evidence="6" id="KW-0539">Nucleus</keyword>
<dbReference type="GO" id="GO:0000417">
    <property type="term" value="C:HIR complex"/>
    <property type="evidence" value="ECO:0007669"/>
    <property type="project" value="TreeGrafter"/>
</dbReference>
<keyword evidence="5" id="KW-0156">Chromatin regulator</keyword>
<name>A0A4P9VYP0_9FUNG</name>
<feature type="non-terminal residue" evidence="9">
    <location>
        <position position="1"/>
    </location>
</feature>
<dbReference type="GO" id="GO:0031491">
    <property type="term" value="F:nucleosome binding"/>
    <property type="evidence" value="ECO:0007669"/>
    <property type="project" value="TreeGrafter"/>
</dbReference>
<proteinExistence type="inferred from homology"/>
<dbReference type="GO" id="GO:0006351">
    <property type="term" value="P:DNA-templated transcription"/>
    <property type="evidence" value="ECO:0007669"/>
    <property type="project" value="InterPro"/>
</dbReference>
<evidence type="ECO:0000313" key="9">
    <source>
        <dbReference type="EMBL" id="RKO84085.1"/>
    </source>
</evidence>
<evidence type="ECO:0000313" key="10">
    <source>
        <dbReference type="Proteomes" id="UP000269721"/>
    </source>
</evidence>
<feature type="repeat" description="WD" evidence="7">
    <location>
        <begin position="99"/>
        <end position="140"/>
    </location>
</feature>
<dbReference type="GO" id="GO:0005634">
    <property type="term" value="C:nucleus"/>
    <property type="evidence" value="ECO:0007669"/>
    <property type="project" value="UniProtKB-SubCell"/>
</dbReference>
<dbReference type="SUPFAM" id="SSF50978">
    <property type="entry name" value="WD40 repeat-like"/>
    <property type="match status" value="1"/>
</dbReference>
<keyword evidence="3 7" id="KW-0853">WD repeat</keyword>
<dbReference type="GO" id="GO:0000785">
    <property type="term" value="C:chromatin"/>
    <property type="evidence" value="ECO:0007669"/>
    <property type="project" value="TreeGrafter"/>
</dbReference>
<evidence type="ECO:0000256" key="4">
    <source>
        <dbReference type="ARBA" id="ARBA00022737"/>
    </source>
</evidence>
<dbReference type="PROSITE" id="PS50082">
    <property type="entry name" value="WD_REPEATS_2"/>
    <property type="match status" value="3"/>
</dbReference>
<comment type="subcellular location">
    <subcellularLocation>
        <location evidence="1">Nucleus</location>
    </subcellularLocation>
</comment>
<dbReference type="Pfam" id="PF24105">
    <property type="entry name" value="Beta-prop_CAF1B_HIR1"/>
    <property type="match status" value="1"/>
</dbReference>
<dbReference type="GO" id="GO:0006338">
    <property type="term" value="P:chromatin remodeling"/>
    <property type="evidence" value="ECO:0007669"/>
    <property type="project" value="TreeGrafter"/>
</dbReference>
<dbReference type="InterPro" id="IPR055410">
    <property type="entry name" value="Beta-prop_CAF1B_HIR1"/>
</dbReference>
<evidence type="ECO:0000256" key="6">
    <source>
        <dbReference type="ARBA" id="ARBA00023242"/>
    </source>
</evidence>
<comment type="similarity">
    <text evidence="2">Belongs to the WD repeat HIR1 family.</text>
</comment>
<dbReference type="InterPro" id="IPR019775">
    <property type="entry name" value="WD40_repeat_CS"/>
</dbReference>
<feature type="repeat" description="WD" evidence="7">
    <location>
        <begin position="57"/>
        <end position="98"/>
    </location>
</feature>
<dbReference type="OrthoDB" id="1741719at2759"/>
<evidence type="ECO:0000256" key="1">
    <source>
        <dbReference type="ARBA" id="ARBA00004123"/>
    </source>
</evidence>
<keyword evidence="10" id="KW-1185">Reference proteome</keyword>
<gene>
    <name evidence="9" type="ORF">BDK51DRAFT_24315</name>
</gene>
<dbReference type="InterPro" id="IPR031120">
    <property type="entry name" value="HIR1-like"/>
</dbReference>
<dbReference type="SMART" id="SM00320">
    <property type="entry name" value="WD40"/>
    <property type="match status" value="3"/>
</dbReference>
<feature type="repeat" description="WD" evidence="7">
    <location>
        <begin position="1"/>
        <end position="38"/>
    </location>
</feature>
<evidence type="ECO:0000259" key="8">
    <source>
        <dbReference type="Pfam" id="PF24105"/>
    </source>
</evidence>
<evidence type="ECO:0000256" key="5">
    <source>
        <dbReference type="ARBA" id="ARBA00022853"/>
    </source>
</evidence>
<dbReference type="InterPro" id="IPR020472">
    <property type="entry name" value="WD40_PAC1"/>
</dbReference>
<dbReference type="PRINTS" id="PR00320">
    <property type="entry name" value="GPROTEINBRPT"/>
</dbReference>